<feature type="domain" description="Fluoroacetyl-CoA-specific thioesterase-like" evidence="1">
    <location>
        <begin position="1"/>
        <end position="78"/>
    </location>
</feature>
<dbReference type="GeneID" id="17291505"/>
<dbReference type="RefSeq" id="XP_005821732.1">
    <property type="nucleotide sequence ID" value="XM_005821675.1"/>
</dbReference>
<dbReference type="InterPro" id="IPR054485">
    <property type="entry name" value="FlK-like_dom"/>
</dbReference>
<dbReference type="CDD" id="cd03443">
    <property type="entry name" value="PaaI_thioesterase"/>
    <property type="match status" value="1"/>
</dbReference>
<dbReference type="KEGG" id="gtt:GUITHDRAFT_119061"/>
<evidence type="ECO:0000313" key="2">
    <source>
        <dbReference type="EMBL" id="EKX34752.1"/>
    </source>
</evidence>
<dbReference type="PANTHER" id="PTHR36934:SF1">
    <property type="entry name" value="THIOESTERASE DOMAIN-CONTAINING PROTEIN"/>
    <property type="match status" value="1"/>
</dbReference>
<dbReference type="EnsemblProtists" id="EKX34752">
    <property type="protein sequence ID" value="EKX34752"/>
    <property type="gene ID" value="GUITHDRAFT_119061"/>
</dbReference>
<dbReference type="PANTHER" id="PTHR36934">
    <property type="entry name" value="BLR0278 PROTEIN"/>
    <property type="match status" value="1"/>
</dbReference>
<dbReference type="HOGENOM" id="CLU_119426_3_1_1"/>
<reference evidence="2 4" key="1">
    <citation type="journal article" date="2012" name="Nature">
        <title>Algal genomes reveal evolutionary mosaicism and the fate of nucleomorphs.</title>
        <authorList>
            <consortium name="DOE Joint Genome Institute"/>
            <person name="Curtis B.A."/>
            <person name="Tanifuji G."/>
            <person name="Burki F."/>
            <person name="Gruber A."/>
            <person name="Irimia M."/>
            <person name="Maruyama S."/>
            <person name="Arias M.C."/>
            <person name="Ball S.G."/>
            <person name="Gile G.H."/>
            <person name="Hirakawa Y."/>
            <person name="Hopkins J.F."/>
            <person name="Kuo A."/>
            <person name="Rensing S.A."/>
            <person name="Schmutz J."/>
            <person name="Symeonidi A."/>
            <person name="Elias M."/>
            <person name="Eveleigh R.J."/>
            <person name="Herman E.K."/>
            <person name="Klute M.J."/>
            <person name="Nakayama T."/>
            <person name="Obornik M."/>
            <person name="Reyes-Prieto A."/>
            <person name="Armbrust E.V."/>
            <person name="Aves S.J."/>
            <person name="Beiko R.G."/>
            <person name="Coutinho P."/>
            <person name="Dacks J.B."/>
            <person name="Durnford D.G."/>
            <person name="Fast N.M."/>
            <person name="Green B.R."/>
            <person name="Grisdale C.J."/>
            <person name="Hempel F."/>
            <person name="Henrissat B."/>
            <person name="Hoppner M.P."/>
            <person name="Ishida K."/>
            <person name="Kim E."/>
            <person name="Koreny L."/>
            <person name="Kroth P.G."/>
            <person name="Liu Y."/>
            <person name="Malik S.B."/>
            <person name="Maier U.G."/>
            <person name="McRose D."/>
            <person name="Mock T."/>
            <person name="Neilson J.A."/>
            <person name="Onodera N.T."/>
            <person name="Poole A.M."/>
            <person name="Pritham E.J."/>
            <person name="Richards T.A."/>
            <person name="Rocap G."/>
            <person name="Roy S.W."/>
            <person name="Sarai C."/>
            <person name="Schaack S."/>
            <person name="Shirato S."/>
            <person name="Slamovits C.H."/>
            <person name="Spencer D.F."/>
            <person name="Suzuki S."/>
            <person name="Worden A.Z."/>
            <person name="Zauner S."/>
            <person name="Barry K."/>
            <person name="Bell C."/>
            <person name="Bharti A.K."/>
            <person name="Crow J.A."/>
            <person name="Grimwood J."/>
            <person name="Kramer R."/>
            <person name="Lindquist E."/>
            <person name="Lucas S."/>
            <person name="Salamov A."/>
            <person name="McFadden G.I."/>
            <person name="Lane C.E."/>
            <person name="Keeling P.J."/>
            <person name="Gray M.W."/>
            <person name="Grigoriev I.V."/>
            <person name="Archibald J.M."/>
        </authorList>
    </citation>
    <scope>NUCLEOTIDE SEQUENCE</scope>
    <source>
        <strain evidence="2 4">CCMP2712</strain>
    </source>
</reference>
<evidence type="ECO:0000313" key="3">
    <source>
        <dbReference type="EnsemblProtists" id="EKX34752"/>
    </source>
</evidence>
<name>L1IFA3_GUITC</name>
<accession>L1IFA3</accession>
<dbReference type="Gene3D" id="3.10.129.10">
    <property type="entry name" value="Hotdog Thioesterase"/>
    <property type="match status" value="1"/>
</dbReference>
<proteinExistence type="predicted"/>
<dbReference type="OMA" id="KIGEGIH"/>
<dbReference type="Proteomes" id="UP000011087">
    <property type="component" value="Unassembled WGS sequence"/>
</dbReference>
<dbReference type="InterPro" id="IPR029069">
    <property type="entry name" value="HotDog_dom_sf"/>
</dbReference>
<evidence type="ECO:0000313" key="4">
    <source>
        <dbReference type="Proteomes" id="UP000011087"/>
    </source>
</evidence>
<dbReference type="PaxDb" id="55529-EKX34752"/>
<gene>
    <name evidence="2" type="ORF">GUITHDRAFT_119061</name>
</gene>
<sequence length="99" mass="10405">MEEAACAAIAPQLKAGETSVGTAINISHLSPTPLGATVTATATVEEATERKFSFKVTATDSCGDKIGEGTHTRAIVKVDKFMQKVMEKLQVKPNDSPSL</sequence>
<dbReference type="OrthoDB" id="15328at2759"/>
<dbReference type="eggNOG" id="ENOG502SETH">
    <property type="taxonomic scope" value="Eukaryota"/>
</dbReference>
<reference evidence="4" key="2">
    <citation type="submission" date="2012-11" db="EMBL/GenBank/DDBJ databases">
        <authorList>
            <person name="Kuo A."/>
            <person name="Curtis B.A."/>
            <person name="Tanifuji G."/>
            <person name="Burki F."/>
            <person name="Gruber A."/>
            <person name="Irimia M."/>
            <person name="Maruyama S."/>
            <person name="Arias M.C."/>
            <person name="Ball S.G."/>
            <person name="Gile G.H."/>
            <person name="Hirakawa Y."/>
            <person name="Hopkins J.F."/>
            <person name="Rensing S.A."/>
            <person name="Schmutz J."/>
            <person name="Symeonidi A."/>
            <person name="Elias M."/>
            <person name="Eveleigh R.J."/>
            <person name="Herman E.K."/>
            <person name="Klute M.J."/>
            <person name="Nakayama T."/>
            <person name="Obornik M."/>
            <person name="Reyes-Prieto A."/>
            <person name="Armbrust E.V."/>
            <person name="Aves S.J."/>
            <person name="Beiko R.G."/>
            <person name="Coutinho P."/>
            <person name="Dacks J.B."/>
            <person name="Durnford D.G."/>
            <person name="Fast N.M."/>
            <person name="Green B.R."/>
            <person name="Grisdale C."/>
            <person name="Hempe F."/>
            <person name="Henrissat B."/>
            <person name="Hoppner M.P."/>
            <person name="Ishida K.-I."/>
            <person name="Kim E."/>
            <person name="Koreny L."/>
            <person name="Kroth P.G."/>
            <person name="Liu Y."/>
            <person name="Malik S.-B."/>
            <person name="Maier U.G."/>
            <person name="McRose D."/>
            <person name="Mock T."/>
            <person name="Neilson J.A."/>
            <person name="Onodera N.T."/>
            <person name="Poole A.M."/>
            <person name="Pritham E.J."/>
            <person name="Richards T.A."/>
            <person name="Rocap G."/>
            <person name="Roy S.W."/>
            <person name="Sarai C."/>
            <person name="Schaack S."/>
            <person name="Shirato S."/>
            <person name="Slamovits C.H."/>
            <person name="Spencer D.F."/>
            <person name="Suzuki S."/>
            <person name="Worden A.Z."/>
            <person name="Zauner S."/>
            <person name="Barry K."/>
            <person name="Bell C."/>
            <person name="Bharti A.K."/>
            <person name="Crow J.A."/>
            <person name="Grimwood J."/>
            <person name="Kramer R."/>
            <person name="Lindquist E."/>
            <person name="Lucas S."/>
            <person name="Salamov A."/>
            <person name="McFadden G.I."/>
            <person name="Lane C.E."/>
            <person name="Keeling P.J."/>
            <person name="Gray M.W."/>
            <person name="Grigoriev I.V."/>
            <person name="Archibald J.M."/>
        </authorList>
    </citation>
    <scope>NUCLEOTIDE SEQUENCE</scope>
    <source>
        <strain evidence="4">CCMP2712</strain>
    </source>
</reference>
<dbReference type="AlphaFoldDB" id="L1IFA3"/>
<organism evidence="2">
    <name type="scientific">Guillardia theta (strain CCMP2712)</name>
    <name type="common">Cryptophyte</name>
    <dbReference type="NCBI Taxonomy" id="905079"/>
    <lineage>
        <taxon>Eukaryota</taxon>
        <taxon>Cryptophyceae</taxon>
        <taxon>Pyrenomonadales</taxon>
        <taxon>Geminigeraceae</taxon>
        <taxon>Guillardia</taxon>
    </lineage>
</organism>
<evidence type="ECO:0000259" key="1">
    <source>
        <dbReference type="Pfam" id="PF22636"/>
    </source>
</evidence>
<dbReference type="SUPFAM" id="SSF54637">
    <property type="entry name" value="Thioesterase/thiol ester dehydrase-isomerase"/>
    <property type="match status" value="1"/>
</dbReference>
<dbReference type="STRING" id="905079.L1IFA3"/>
<dbReference type="EMBL" id="JH993103">
    <property type="protein sequence ID" value="EKX34752.1"/>
    <property type="molecule type" value="Genomic_DNA"/>
</dbReference>
<dbReference type="Pfam" id="PF22636">
    <property type="entry name" value="FlK"/>
    <property type="match status" value="1"/>
</dbReference>
<keyword evidence="4" id="KW-1185">Reference proteome</keyword>
<protein>
    <recommendedName>
        <fullName evidence="1">Fluoroacetyl-CoA-specific thioesterase-like domain-containing protein</fullName>
    </recommendedName>
</protein>
<reference evidence="3" key="3">
    <citation type="submission" date="2016-03" db="UniProtKB">
        <authorList>
            <consortium name="EnsemblProtists"/>
        </authorList>
    </citation>
    <scope>IDENTIFICATION</scope>
</reference>
<dbReference type="InterPro" id="IPR025540">
    <property type="entry name" value="FlK"/>
</dbReference>
<dbReference type="PIRSF" id="PIRSF014972">
    <property type="entry name" value="FlK"/>
    <property type="match status" value="1"/>
</dbReference>